<gene>
    <name evidence="11" type="ORF">L486_00572</name>
</gene>
<organism evidence="11 12">
    <name type="scientific">Kwoniella mangroviensis CBS 10435</name>
    <dbReference type="NCBI Taxonomy" id="1331196"/>
    <lineage>
        <taxon>Eukaryota</taxon>
        <taxon>Fungi</taxon>
        <taxon>Dikarya</taxon>
        <taxon>Basidiomycota</taxon>
        <taxon>Agaricomycotina</taxon>
        <taxon>Tremellomycetes</taxon>
        <taxon>Tremellales</taxon>
        <taxon>Cryptococcaceae</taxon>
        <taxon>Kwoniella</taxon>
    </lineage>
</organism>
<evidence type="ECO:0000256" key="1">
    <source>
        <dbReference type="ARBA" id="ARBA00004123"/>
    </source>
</evidence>
<dbReference type="PANTHER" id="PTHR15459">
    <property type="entry name" value="POLYAMINE-MODULATED FACTOR 1"/>
    <property type="match status" value="1"/>
</dbReference>
<evidence type="ECO:0000256" key="9">
    <source>
        <dbReference type="ARBA" id="ARBA00023328"/>
    </source>
</evidence>
<evidence type="ECO:0000256" key="4">
    <source>
        <dbReference type="ARBA" id="ARBA00022618"/>
    </source>
</evidence>
<dbReference type="GO" id="GO:0007059">
    <property type="term" value="P:chromosome segregation"/>
    <property type="evidence" value="ECO:0007669"/>
    <property type="project" value="TreeGrafter"/>
</dbReference>
<dbReference type="EMBL" id="KI669459">
    <property type="protein sequence ID" value="OCF60928.1"/>
    <property type="molecule type" value="Genomic_DNA"/>
</dbReference>
<reference evidence="11 12" key="1">
    <citation type="submission" date="2013-07" db="EMBL/GenBank/DDBJ databases">
        <title>The Genome Sequence of Kwoniella mangroviensis CBS10435.</title>
        <authorList>
            <consortium name="The Broad Institute Genome Sequencing Platform"/>
            <person name="Cuomo C."/>
            <person name="Litvintseva A."/>
            <person name="Chen Y."/>
            <person name="Heitman J."/>
            <person name="Sun S."/>
            <person name="Springer D."/>
            <person name="Dromer F."/>
            <person name="Young S.K."/>
            <person name="Zeng Q."/>
            <person name="Gargeya S."/>
            <person name="Fitzgerald M."/>
            <person name="Abouelleil A."/>
            <person name="Alvarado L."/>
            <person name="Berlin A.M."/>
            <person name="Chapman S.B."/>
            <person name="Dewar J."/>
            <person name="Goldberg J."/>
            <person name="Griggs A."/>
            <person name="Gujja S."/>
            <person name="Hansen M."/>
            <person name="Howarth C."/>
            <person name="Imamovic A."/>
            <person name="Larimer J."/>
            <person name="McCowan C."/>
            <person name="Murphy C."/>
            <person name="Pearson M."/>
            <person name="Priest M."/>
            <person name="Roberts A."/>
            <person name="Saif S."/>
            <person name="Shea T."/>
            <person name="Sykes S."/>
            <person name="Wortman J."/>
            <person name="Nusbaum C."/>
            <person name="Birren B."/>
        </authorList>
    </citation>
    <scope>NUCLEOTIDE SEQUENCE [LARGE SCALE GENOMIC DNA]</scope>
    <source>
        <strain evidence="11 12">CBS 10435</strain>
    </source>
</reference>
<accession>A0A1B9IZH1</accession>
<dbReference type="AlphaFoldDB" id="A0A1B9IZH1"/>
<keyword evidence="12" id="KW-1185">Reference proteome</keyword>
<evidence type="ECO:0000256" key="6">
    <source>
        <dbReference type="ARBA" id="ARBA00022838"/>
    </source>
</evidence>
<dbReference type="GO" id="GO:0000444">
    <property type="term" value="C:MIS12/MIND type complex"/>
    <property type="evidence" value="ECO:0007669"/>
    <property type="project" value="InterPro"/>
</dbReference>
<feature type="compositionally biased region" description="Polar residues" evidence="10">
    <location>
        <begin position="179"/>
        <end position="195"/>
    </location>
</feature>
<evidence type="ECO:0000256" key="3">
    <source>
        <dbReference type="ARBA" id="ARBA00022454"/>
    </source>
</evidence>
<protein>
    <submittedName>
        <fullName evidence="11">Uncharacterized protein</fullName>
    </submittedName>
</protein>
<keyword evidence="3" id="KW-0158">Chromosome</keyword>
<keyword evidence="7" id="KW-0539">Nucleus</keyword>
<evidence type="ECO:0000313" key="11">
    <source>
        <dbReference type="EMBL" id="OCF60928.1"/>
    </source>
</evidence>
<reference evidence="12" key="2">
    <citation type="submission" date="2013-12" db="EMBL/GenBank/DDBJ databases">
        <title>Evolution of pathogenesis and genome organization in the Tremellales.</title>
        <authorList>
            <person name="Cuomo C."/>
            <person name="Litvintseva A."/>
            <person name="Heitman J."/>
            <person name="Chen Y."/>
            <person name="Sun S."/>
            <person name="Springer D."/>
            <person name="Dromer F."/>
            <person name="Young S."/>
            <person name="Zeng Q."/>
            <person name="Chapman S."/>
            <person name="Gujja S."/>
            <person name="Saif S."/>
            <person name="Birren B."/>
        </authorList>
    </citation>
    <scope>NUCLEOTIDE SEQUENCE [LARGE SCALE GENOMIC DNA]</scope>
    <source>
        <strain evidence="12">CBS 10435</strain>
    </source>
</reference>
<proteinExistence type="predicted"/>
<sequence length="448" mass="50221">MGLQRTPPTRSQPLPSVSPVPSARPTEDVNIPIQSQGHDEADKTTISNISDSKAFAPRHPGVMRTPPHSSGFAEQQDQINRFEHVDERPIRPAPFPPPEELLPKPMESEVPQIQLEADQTIEVEDDSHAELSVEQQMIIDTEQSPAKQISMQVDRNQIDSGSAPMEIDIPVQQAETKRSTTPTYNLQQPSAQAGPSTIPALPPTTPSSQSTIPKTPRSRRKTLEPLPSPPRIPSVQQEGEYQFGRRYQLTMETLERAVKAGAQRWTTEHLKGCFPQLTKDLGKPMEDICVSASQSMRQNILASAAEHMKHYKVGPALQAIDEVDKEAKDYRRFNPPESDIGKLGRADAWRPDVTPNALTISSILPIYDNSYSKLREEYLELHEYCSEKYKTLIEKQNQLTELENGASDGVIELEKTIEILDNLPMEDMMIWTESAESKLDTRAPEQIQ</sequence>
<dbReference type="OrthoDB" id="18453at2759"/>
<keyword evidence="8" id="KW-0131">Cell cycle</keyword>
<feature type="region of interest" description="Disordered" evidence="10">
    <location>
        <begin position="1"/>
        <end position="74"/>
    </location>
</feature>
<name>A0A1B9IZH1_9TREE</name>
<dbReference type="InterPro" id="IPR007128">
    <property type="entry name" value="PMF1/Nnf1"/>
</dbReference>
<dbReference type="PANTHER" id="PTHR15459:SF3">
    <property type="entry name" value="POLYAMINE-MODULATED FACTOR 1"/>
    <property type="match status" value="1"/>
</dbReference>
<dbReference type="Proteomes" id="UP000092583">
    <property type="component" value="Unassembled WGS sequence"/>
</dbReference>
<evidence type="ECO:0000256" key="7">
    <source>
        <dbReference type="ARBA" id="ARBA00023242"/>
    </source>
</evidence>
<keyword evidence="5" id="KW-0498">Mitosis</keyword>
<evidence type="ECO:0000313" key="12">
    <source>
        <dbReference type="Proteomes" id="UP000092583"/>
    </source>
</evidence>
<comment type="subcellular location">
    <subcellularLocation>
        <location evidence="2">Chromosome</location>
        <location evidence="2">Centromere</location>
        <location evidence="2">Kinetochore</location>
    </subcellularLocation>
    <subcellularLocation>
        <location evidence="1">Nucleus</location>
    </subcellularLocation>
</comment>
<evidence type="ECO:0000256" key="8">
    <source>
        <dbReference type="ARBA" id="ARBA00023306"/>
    </source>
</evidence>
<evidence type="ECO:0000256" key="2">
    <source>
        <dbReference type="ARBA" id="ARBA00004629"/>
    </source>
</evidence>
<evidence type="ECO:0000256" key="10">
    <source>
        <dbReference type="SAM" id="MobiDB-lite"/>
    </source>
</evidence>
<keyword evidence="9" id="KW-0137">Centromere</keyword>
<keyword evidence="4" id="KW-0132">Cell division</keyword>
<feature type="compositionally biased region" description="Low complexity" evidence="10">
    <location>
        <begin position="206"/>
        <end position="215"/>
    </location>
</feature>
<keyword evidence="6" id="KW-0995">Kinetochore</keyword>
<feature type="compositionally biased region" description="Low complexity" evidence="10">
    <location>
        <begin position="11"/>
        <end position="21"/>
    </location>
</feature>
<feature type="region of interest" description="Disordered" evidence="10">
    <location>
        <begin position="175"/>
        <end position="239"/>
    </location>
</feature>
<evidence type="ECO:0000256" key="5">
    <source>
        <dbReference type="ARBA" id="ARBA00022776"/>
    </source>
</evidence>
<dbReference type="GO" id="GO:0051301">
    <property type="term" value="P:cell division"/>
    <property type="evidence" value="ECO:0007669"/>
    <property type="project" value="UniProtKB-KW"/>
</dbReference>
<dbReference type="GO" id="GO:0005634">
    <property type="term" value="C:nucleus"/>
    <property type="evidence" value="ECO:0007669"/>
    <property type="project" value="UniProtKB-SubCell"/>
</dbReference>